<reference evidence="1 2" key="1">
    <citation type="journal article" date="2024" name="Proc. Natl. Acad. Sci. U.S.A.">
        <title>The evolutionary genomics of adaptation to stress in wild rhizobium bacteria.</title>
        <authorList>
            <person name="Kehlet-Delgado H."/>
            <person name="Montoya A.P."/>
            <person name="Jensen K.T."/>
            <person name="Wendlandt C.E."/>
            <person name="Dexheimer C."/>
            <person name="Roberts M."/>
            <person name="Torres Martinez L."/>
            <person name="Friesen M.L."/>
            <person name="Griffitts J.S."/>
            <person name="Porter S.S."/>
        </authorList>
    </citation>
    <scope>NUCLEOTIDE SEQUENCE [LARGE SCALE GENOMIC DNA]</scope>
    <source>
        <strain evidence="1 2">M0468</strain>
    </source>
</reference>
<organism evidence="1 2">
    <name type="scientific">Mesorhizobium australicum</name>
    <dbReference type="NCBI Taxonomy" id="536018"/>
    <lineage>
        <taxon>Bacteria</taxon>
        <taxon>Pseudomonadati</taxon>
        <taxon>Pseudomonadota</taxon>
        <taxon>Alphaproteobacteria</taxon>
        <taxon>Hyphomicrobiales</taxon>
        <taxon>Phyllobacteriaceae</taxon>
        <taxon>Mesorhizobium</taxon>
    </lineage>
</organism>
<accession>A0ACC6T1E8</accession>
<name>A0ACC6T1E8_9HYPH</name>
<comment type="caution">
    <text evidence="1">The sequence shown here is derived from an EMBL/GenBank/DDBJ whole genome shotgun (WGS) entry which is preliminary data.</text>
</comment>
<dbReference type="Proteomes" id="UP001480082">
    <property type="component" value="Unassembled WGS sequence"/>
</dbReference>
<dbReference type="EMBL" id="JAMYRI010000009">
    <property type="protein sequence ID" value="MER9285540.1"/>
    <property type="molecule type" value="Genomic_DNA"/>
</dbReference>
<protein>
    <submittedName>
        <fullName evidence="1">Cold shock domain-containing protein</fullName>
    </submittedName>
</protein>
<proteinExistence type="predicted"/>
<keyword evidence="2" id="KW-1185">Reference proteome</keyword>
<sequence length="151" mass="16162">MNAEKGFGFLKLRDGSDAFIHLSKVQAAGHDSLPEGARLKVRTEHGQKGAQVVEVVSVSAEDVASKVAKRPAEASVPLQEQEGQEAVGVVMRYDLNKGFGFIAIDAGGKDVFVHATTLTRSGVDSLEVGQKVIITYSRGHKGLEARTMRLC</sequence>
<gene>
    <name evidence="1" type="ORF">NKI81_16440</name>
</gene>
<evidence type="ECO:0000313" key="2">
    <source>
        <dbReference type="Proteomes" id="UP001480082"/>
    </source>
</evidence>
<evidence type="ECO:0000313" key="1">
    <source>
        <dbReference type="EMBL" id="MER9285540.1"/>
    </source>
</evidence>